<protein>
    <submittedName>
        <fullName evidence="1">DUF2071 domain-containing protein</fullName>
    </submittedName>
</protein>
<dbReference type="PANTHER" id="PTHR39186:SF1">
    <property type="entry name" value="DUF2071 DOMAIN-CONTAINING PROTEIN"/>
    <property type="match status" value="1"/>
</dbReference>
<name>A0A5R9EJV7_9ACTN</name>
<dbReference type="SUPFAM" id="SSF160104">
    <property type="entry name" value="Acetoacetate decarboxylase-like"/>
    <property type="match status" value="1"/>
</dbReference>
<accession>A0A5R9EJV7</accession>
<sequence>MPFPRELPALTAGLSHQTYVHWPYPPDAVRPLLPSGLRPDESDGRAWVSLVALVMRSVHPLGLVPLPRGTFAQTNLRTYVRTRDGRSGVWFLSLDADHPLMPAARAFGIPYHWADLAVRRSPDGRALTYTGRRRARRGRNRPAVPPGYRLTVRAGAPARTPPDLDRWLTARWSSFSHRAGVLWETRIEHPPWRLRGAEVLELRETLTAHAGLPSPGAHALAHMAEPMDRVRLGVARPVGRG</sequence>
<reference evidence="1 2" key="1">
    <citation type="submission" date="2019-05" db="EMBL/GenBank/DDBJ databases">
        <title>Streptomyces marianii sp. nov., a novel marine actinomycete from southern coast of India.</title>
        <authorList>
            <person name="Iniyan A.M."/>
            <person name="Wink J."/>
            <person name="Ramprasad E."/>
            <person name="Ramana C.V."/>
            <person name="Bunk B."/>
            <person name="Sproer C."/>
            <person name="Joseph F.-J.R.S."/>
            <person name="Vincent S.G.P."/>
        </authorList>
    </citation>
    <scope>NUCLEOTIDE SEQUENCE [LARGE SCALE GENOMIC DNA]</scope>
    <source>
        <strain evidence="1 2">ICN19</strain>
    </source>
</reference>
<gene>
    <name evidence="1" type="ORF">FEF34_01735</name>
</gene>
<dbReference type="Gene3D" id="2.40.400.10">
    <property type="entry name" value="Acetoacetate decarboxylase-like"/>
    <property type="match status" value="1"/>
</dbReference>
<dbReference type="OrthoDB" id="150993at2"/>
<comment type="caution">
    <text evidence="1">The sequence shown here is derived from an EMBL/GenBank/DDBJ whole genome shotgun (WGS) entry which is preliminary data.</text>
</comment>
<organism evidence="1 2">
    <name type="scientific">Streptomyces marianii</name>
    <dbReference type="NCBI Taxonomy" id="1817406"/>
    <lineage>
        <taxon>Bacteria</taxon>
        <taxon>Bacillati</taxon>
        <taxon>Actinomycetota</taxon>
        <taxon>Actinomycetes</taxon>
        <taxon>Kitasatosporales</taxon>
        <taxon>Streptomycetaceae</taxon>
        <taxon>Streptomyces</taxon>
    </lineage>
</organism>
<evidence type="ECO:0000313" key="1">
    <source>
        <dbReference type="EMBL" id="TLQ47944.1"/>
    </source>
</evidence>
<dbReference type="EMBL" id="VAWE01000001">
    <property type="protein sequence ID" value="TLQ47944.1"/>
    <property type="molecule type" value="Genomic_DNA"/>
</dbReference>
<dbReference type="PANTHER" id="PTHR39186">
    <property type="entry name" value="DUF2071 FAMILY PROTEIN"/>
    <property type="match status" value="1"/>
</dbReference>
<proteinExistence type="predicted"/>
<dbReference type="InterPro" id="IPR018644">
    <property type="entry name" value="DUF2071"/>
</dbReference>
<dbReference type="InterPro" id="IPR023375">
    <property type="entry name" value="ADC_dom_sf"/>
</dbReference>
<dbReference type="Pfam" id="PF09844">
    <property type="entry name" value="DUF2071"/>
    <property type="match status" value="1"/>
</dbReference>
<dbReference type="Proteomes" id="UP000305921">
    <property type="component" value="Unassembled WGS sequence"/>
</dbReference>
<dbReference type="AlphaFoldDB" id="A0A5R9EJV7"/>
<evidence type="ECO:0000313" key="2">
    <source>
        <dbReference type="Proteomes" id="UP000305921"/>
    </source>
</evidence>
<keyword evidence="2" id="KW-1185">Reference proteome</keyword>